<comment type="caution">
    <text evidence="2">The sequence shown here is derived from an EMBL/GenBank/DDBJ whole genome shotgun (WGS) entry which is preliminary data.</text>
</comment>
<keyword evidence="1" id="KW-0732">Signal</keyword>
<feature type="chain" id="PRO_5038510381" evidence="1">
    <location>
        <begin position="22"/>
        <end position="155"/>
    </location>
</feature>
<dbReference type="EMBL" id="AXCY01000133">
    <property type="protein sequence ID" value="KGM08989.1"/>
    <property type="molecule type" value="Genomic_DNA"/>
</dbReference>
<feature type="signal peptide" evidence="1">
    <location>
        <begin position="1"/>
        <end position="21"/>
    </location>
</feature>
<keyword evidence="3" id="KW-1185">Reference proteome</keyword>
<accession>A0A0A0BPG3</accession>
<gene>
    <name evidence="2" type="ORF">N868_05140</name>
</gene>
<reference evidence="2 3" key="2">
    <citation type="journal article" date="2015" name="Stand. Genomic Sci.">
        <title>Draft genome sequence of Cellulomonas carbonis T26(T) and comparative analysis of six Cellulomonas genomes.</title>
        <authorList>
            <person name="Zhuang W."/>
            <person name="Zhang S."/>
            <person name="Xia X."/>
            <person name="Wang G."/>
        </authorList>
    </citation>
    <scope>NUCLEOTIDE SEQUENCE [LARGE SCALE GENOMIC DNA]</scope>
    <source>
        <strain evidence="2 3">T26</strain>
    </source>
</reference>
<proteinExistence type="predicted"/>
<organism evidence="2 3">
    <name type="scientific">Cellulomonas carbonis T26</name>
    <dbReference type="NCBI Taxonomy" id="947969"/>
    <lineage>
        <taxon>Bacteria</taxon>
        <taxon>Bacillati</taxon>
        <taxon>Actinomycetota</taxon>
        <taxon>Actinomycetes</taxon>
        <taxon>Micrococcales</taxon>
        <taxon>Cellulomonadaceae</taxon>
        <taxon>Cellulomonas</taxon>
    </lineage>
</organism>
<evidence type="ECO:0000256" key="1">
    <source>
        <dbReference type="SAM" id="SignalP"/>
    </source>
</evidence>
<reference evidence="2 3" key="1">
    <citation type="submission" date="2013-08" db="EMBL/GenBank/DDBJ databases">
        <title>Genome sequencing of Cellulomonas carbonis T26.</title>
        <authorList>
            <person name="Chen F."/>
            <person name="Li Y."/>
            <person name="Wang G."/>
        </authorList>
    </citation>
    <scope>NUCLEOTIDE SEQUENCE [LARGE SCALE GENOMIC DNA]</scope>
    <source>
        <strain evidence="2 3">T26</strain>
    </source>
</reference>
<dbReference type="AlphaFoldDB" id="A0A0A0BPG3"/>
<protein>
    <submittedName>
        <fullName evidence="2">Uncharacterized protein</fullName>
    </submittedName>
</protein>
<name>A0A0A0BPG3_9CELL</name>
<dbReference type="Proteomes" id="UP000029839">
    <property type="component" value="Unassembled WGS sequence"/>
</dbReference>
<evidence type="ECO:0000313" key="3">
    <source>
        <dbReference type="Proteomes" id="UP000029839"/>
    </source>
</evidence>
<evidence type="ECO:0000313" key="2">
    <source>
        <dbReference type="EMBL" id="KGM08989.1"/>
    </source>
</evidence>
<sequence>MRRVLLGAAVVLGAMVGLDHAARADDDGWAARVAAAPQALFAPAYDVATQASMRGLATTLRSYEVANGSLDGLTPEDLVAWGWTVPETMAVTVTVDGHDFCVVARDVRPGGSTFHVASTSGAAGSALAAGVHAGDDHEPLAAEPGLQVVRAAPGR</sequence>